<protein>
    <recommendedName>
        <fullName evidence="3">Cadherin domain-containing protein</fullName>
    </recommendedName>
</protein>
<dbReference type="InterPro" id="IPR015078">
    <property type="entry name" value="DP-EP"/>
</dbReference>
<dbReference type="SUPFAM" id="SSF49503">
    <property type="entry name" value="Cupredoxins"/>
    <property type="match status" value="1"/>
</dbReference>
<reference evidence="2" key="1">
    <citation type="journal article" date="2019" name="Int. J. Syst. Evol. Microbiol.">
        <title>The Global Catalogue of Microorganisms (GCM) 10K type strain sequencing project: providing services to taxonomists for standard genome sequencing and annotation.</title>
        <authorList>
            <consortium name="The Broad Institute Genomics Platform"/>
            <consortium name="The Broad Institute Genome Sequencing Center for Infectious Disease"/>
            <person name="Wu L."/>
            <person name="Ma J."/>
        </authorList>
    </citation>
    <scope>NUCLEOTIDE SEQUENCE [LARGE SCALE GENOMIC DNA]</scope>
    <source>
        <strain evidence="2">CGMCC 1.12923</strain>
    </source>
</reference>
<dbReference type="InterPro" id="IPR008972">
    <property type="entry name" value="Cupredoxin"/>
</dbReference>
<dbReference type="EMBL" id="BMGJ01000016">
    <property type="protein sequence ID" value="GGD74933.1"/>
    <property type="molecule type" value="Genomic_DNA"/>
</dbReference>
<accession>A0ABQ1RLW8</accession>
<organism evidence="1 2">
    <name type="scientific">Lacimicrobium alkaliphilum</name>
    <dbReference type="NCBI Taxonomy" id="1526571"/>
    <lineage>
        <taxon>Bacteria</taxon>
        <taxon>Pseudomonadati</taxon>
        <taxon>Pseudomonadota</taxon>
        <taxon>Gammaproteobacteria</taxon>
        <taxon>Alteromonadales</taxon>
        <taxon>Alteromonadaceae</taxon>
        <taxon>Lacimicrobium</taxon>
    </lineage>
</organism>
<dbReference type="RefSeq" id="WP_099035999.1">
    <property type="nucleotide sequence ID" value="NZ_BMGJ01000016.1"/>
</dbReference>
<comment type="caution">
    <text evidence="1">The sequence shown here is derived from an EMBL/GenBank/DDBJ whole genome shotgun (WGS) entry which is preliminary data.</text>
</comment>
<dbReference type="Proteomes" id="UP000614272">
    <property type="component" value="Unassembled WGS sequence"/>
</dbReference>
<keyword evidence="2" id="KW-1185">Reference proteome</keyword>
<evidence type="ECO:0000313" key="2">
    <source>
        <dbReference type="Proteomes" id="UP000614272"/>
    </source>
</evidence>
<dbReference type="Gene3D" id="2.60.40.420">
    <property type="entry name" value="Cupredoxins - blue copper proteins"/>
    <property type="match status" value="1"/>
</dbReference>
<sequence>MTDTPQIEFKVTVDISVTPPVFTIYNQQGHIDNNPINVTENNTRIIYRLKDNNDGLKFIAPEVSDDPHGDITPSISEDGQTLTITDSDADNETICVRLVVIQANSPDTHYVSQDPQIRNRPPA</sequence>
<proteinExistence type="predicted"/>
<evidence type="ECO:0008006" key="3">
    <source>
        <dbReference type="Google" id="ProtNLM"/>
    </source>
</evidence>
<dbReference type="Pfam" id="PF08985">
    <property type="entry name" value="DP-EP"/>
    <property type="match status" value="1"/>
</dbReference>
<name>A0ABQ1RLW8_9ALTE</name>
<gene>
    <name evidence="1" type="ORF">GCM10011357_32390</name>
</gene>
<evidence type="ECO:0000313" key="1">
    <source>
        <dbReference type="EMBL" id="GGD74933.1"/>
    </source>
</evidence>